<evidence type="ECO:0000256" key="1">
    <source>
        <dbReference type="ARBA" id="ARBA00001933"/>
    </source>
</evidence>
<reference evidence="5" key="1">
    <citation type="journal article" date="2021" name="Syst. Appl. Microbiol.">
        <title>Roseomonas hellenica sp. nov., isolated from roots of wild-growing Alkanna tinctoria.</title>
        <authorList>
            <person name="Rat A."/>
            <person name="Naranjo H.D."/>
            <person name="Lebbe L."/>
            <person name="Cnockaert M."/>
            <person name="Krigas N."/>
            <person name="Grigoriadou K."/>
            <person name="Maloupa E."/>
            <person name="Willems A."/>
        </authorList>
    </citation>
    <scope>NUCLEOTIDE SEQUENCE [LARGE SCALE GENOMIC DNA]</scope>
    <source>
        <strain evidence="5">LMG 31523</strain>
    </source>
</reference>
<dbReference type="InterPro" id="IPR015424">
    <property type="entry name" value="PyrdxlP-dep_Trfase"/>
</dbReference>
<accession>A0ABS5EYV4</accession>
<comment type="cofactor">
    <cofactor evidence="1">
        <name>pyridoxal 5'-phosphate</name>
        <dbReference type="ChEBI" id="CHEBI:597326"/>
    </cofactor>
</comment>
<proteinExistence type="inferred from homology"/>
<dbReference type="Gene3D" id="3.40.640.10">
    <property type="entry name" value="Type I PLP-dependent aspartate aminotransferase-like (Major domain)"/>
    <property type="match status" value="1"/>
</dbReference>
<keyword evidence="5" id="KW-1185">Reference proteome</keyword>
<dbReference type="RefSeq" id="WP_211853074.1">
    <property type="nucleotide sequence ID" value="NZ_JAAGBB010000014.1"/>
</dbReference>
<dbReference type="InterPro" id="IPR015422">
    <property type="entry name" value="PyrdxlP-dep_Trfase_small"/>
</dbReference>
<evidence type="ECO:0000313" key="5">
    <source>
        <dbReference type="Proteomes" id="UP001196870"/>
    </source>
</evidence>
<dbReference type="InterPro" id="IPR015421">
    <property type="entry name" value="PyrdxlP-dep_Trfase_major"/>
</dbReference>
<keyword evidence="4" id="KW-0808">Transferase</keyword>
<dbReference type="GO" id="GO:0008483">
    <property type="term" value="F:transaminase activity"/>
    <property type="evidence" value="ECO:0007669"/>
    <property type="project" value="UniProtKB-KW"/>
</dbReference>
<evidence type="ECO:0000313" key="4">
    <source>
        <dbReference type="EMBL" id="MBR0665408.1"/>
    </source>
</evidence>
<evidence type="ECO:0000256" key="2">
    <source>
        <dbReference type="ARBA" id="ARBA00022898"/>
    </source>
</evidence>
<sequence>MSAAPELRRNSLDLPEAVEAARAQYAARRPRSAALHAGALEVLAGGNTRTVIAYEPFPAAMVRGEDCRLWDLDDHAYLDLCGEYTAGLFGHSEPRIHDALHAVLRRGINFASVGPGEEKLARLICGRFPSIERVRFTNSGTEANLMALTAARAFTGRAKIMAFRGGYHGGVLTFPITGASLATLPLPFVMADYNDNDSAAAVARANAADLAVILVEPMQGSGGCIPARPDFLATLRALADETGAVLIFDEVMTSRHSAGGVQARLGITPDMTTLGKYIAGGMSFGAFGGRADIMALFGGKLPHAGTFNNNVLSMAAGGVAMGEIFTAEVAEALYQRGEALRARLNAVGAAAGVPLSFTGIGSMLTAQFRIPAPDRPYVPTPGEEQLRELFFFDMLEAGIYLARRGMVALSLPVADADLDRFVAAVADFAENRAELLRADGVTG</sequence>
<evidence type="ECO:0000256" key="3">
    <source>
        <dbReference type="RuleBase" id="RU003560"/>
    </source>
</evidence>
<gene>
    <name evidence="4" type="ORF">GXW71_13670</name>
</gene>
<dbReference type="EMBL" id="JAAGBB010000014">
    <property type="protein sequence ID" value="MBR0665408.1"/>
    <property type="molecule type" value="Genomic_DNA"/>
</dbReference>
<name>A0ABS5EYV4_9PROT</name>
<protein>
    <submittedName>
        <fullName evidence="4">Aminotransferase class III-fold pyridoxal phosphate-dependent enzyme</fullName>
    </submittedName>
</protein>
<dbReference type="Gene3D" id="3.90.1150.10">
    <property type="entry name" value="Aspartate Aminotransferase, domain 1"/>
    <property type="match status" value="1"/>
</dbReference>
<comment type="caution">
    <text evidence="4">The sequence shown here is derived from an EMBL/GenBank/DDBJ whole genome shotgun (WGS) entry which is preliminary data.</text>
</comment>
<keyword evidence="4" id="KW-0032">Aminotransferase</keyword>
<dbReference type="Proteomes" id="UP001196870">
    <property type="component" value="Unassembled WGS sequence"/>
</dbReference>
<organism evidence="4 5">
    <name type="scientific">Plastoroseomonas hellenica</name>
    <dbReference type="NCBI Taxonomy" id="2687306"/>
    <lineage>
        <taxon>Bacteria</taxon>
        <taxon>Pseudomonadati</taxon>
        <taxon>Pseudomonadota</taxon>
        <taxon>Alphaproteobacteria</taxon>
        <taxon>Acetobacterales</taxon>
        <taxon>Acetobacteraceae</taxon>
        <taxon>Plastoroseomonas</taxon>
    </lineage>
</organism>
<dbReference type="PANTHER" id="PTHR43713:SF3">
    <property type="entry name" value="GLUTAMATE-1-SEMIALDEHYDE 2,1-AMINOMUTASE 1, CHLOROPLASTIC-RELATED"/>
    <property type="match status" value="1"/>
</dbReference>
<dbReference type="InterPro" id="IPR005814">
    <property type="entry name" value="Aminotrans_3"/>
</dbReference>
<dbReference type="Pfam" id="PF00202">
    <property type="entry name" value="Aminotran_3"/>
    <property type="match status" value="1"/>
</dbReference>
<keyword evidence="2 3" id="KW-0663">Pyridoxal phosphate</keyword>
<dbReference type="PANTHER" id="PTHR43713">
    <property type="entry name" value="GLUTAMATE-1-SEMIALDEHYDE 2,1-AMINOMUTASE"/>
    <property type="match status" value="1"/>
</dbReference>
<dbReference type="SUPFAM" id="SSF53383">
    <property type="entry name" value="PLP-dependent transferases"/>
    <property type="match status" value="1"/>
</dbReference>
<comment type="similarity">
    <text evidence="3">Belongs to the class-III pyridoxal-phosphate-dependent aminotransferase family.</text>
</comment>